<keyword evidence="2 3" id="KW-0274">FAD</keyword>
<accession>Q7U9N0</accession>
<feature type="binding site" evidence="3">
    <location>
        <position position="60"/>
    </location>
    <ligand>
        <name>FAD</name>
        <dbReference type="ChEBI" id="CHEBI:57692"/>
    </ligand>
</feature>
<keyword evidence="1 3" id="KW-0285">Flavoprotein</keyword>
<dbReference type="Gene3D" id="1.10.579.10">
    <property type="entry name" value="DNA Cyclobutane Dipyrimidine Photolyase, subunit A, domain 3"/>
    <property type="match status" value="1"/>
</dbReference>
<evidence type="ECO:0000256" key="1">
    <source>
        <dbReference type="ARBA" id="ARBA00022630"/>
    </source>
</evidence>
<dbReference type="GO" id="GO:0003904">
    <property type="term" value="F:deoxyribodipyrimidine photo-lyase activity"/>
    <property type="evidence" value="ECO:0007669"/>
    <property type="project" value="UniProtKB-EC"/>
</dbReference>
<dbReference type="PANTHER" id="PTHR11455">
    <property type="entry name" value="CRYPTOCHROME"/>
    <property type="match status" value="1"/>
</dbReference>
<dbReference type="PANTHER" id="PTHR11455:SF18">
    <property type="entry name" value="SI:CH1073-390K14.1"/>
    <property type="match status" value="1"/>
</dbReference>
<dbReference type="Pfam" id="PF03441">
    <property type="entry name" value="FAD_binding_7"/>
    <property type="match status" value="1"/>
</dbReference>
<dbReference type="STRING" id="84588.SYNW0224"/>
<organism evidence="6 7">
    <name type="scientific">Parasynechococcus marenigrum (strain WH8102)</name>
    <dbReference type="NCBI Taxonomy" id="84588"/>
    <lineage>
        <taxon>Bacteria</taxon>
        <taxon>Bacillati</taxon>
        <taxon>Cyanobacteriota</taxon>
        <taxon>Cyanophyceae</taxon>
        <taxon>Synechococcales</taxon>
        <taxon>Prochlorococcaceae</taxon>
        <taxon>Parasynechococcus</taxon>
        <taxon>Parasynechococcus marenigrum</taxon>
    </lineage>
</organism>
<dbReference type="Gene3D" id="1.25.40.80">
    <property type="match status" value="1"/>
</dbReference>
<keyword evidence="6" id="KW-0456">Lyase</keyword>
<dbReference type="GO" id="GO:0043153">
    <property type="term" value="P:entrainment of circadian clock by photoperiod"/>
    <property type="evidence" value="ECO:0007669"/>
    <property type="project" value="TreeGrafter"/>
</dbReference>
<feature type="domain" description="Cryptochrome/DNA photolyase FAD-binding" evidence="5">
    <location>
        <begin position="106"/>
        <end position="229"/>
    </location>
</feature>
<dbReference type="RefSeq" id="WP_011127100.1">
    <property type="nucleotide sequence ID" value="NC_005070.1"/>
</dbReference>
<evidence type="ECO:0000256" key="4">
    <source>
        <dbReference type="SAM" id="MobiDB-lite"/>
    </source>
</evidence>
<evidence type="ECO:0000313" key="6">
    <source>
        <dbReference type="EMBL" id="CAE06739.1"/>
    </source>
</evidence>
<evidence type="ECO:0000259" key="5">
    <source>
        <dbReference type="Pfam" id="PF03441"/>
    </source>
</evidence>
<dbReference type="KEGG" id="syw:SYNW0224"/>
<sequence>MPSTPSPHNPGDLPRQFASRDALEALLVEEFPSAEGPLSPIPGGRQAAEAKLAGVQPARYAKSRNHLNGAVTGLSPYIRHGVLTLAEVKQAVFERIRKRDDGGKLINELGWRDFWQRMWLDLGDGIHDDQEAFKTGHDASSYARELPQDVRDGRTGLACMDGFRDKLVTTGWLHNHARMWMAAWLVHWRRVHWTAGANWFLEHLLDGDPASNHLSWQWVASSFSHKPYFFNRGNLERYSDGRYCEECPSAADCPFEGSYDQLESQLFAPMPAIRDTGTGRNRQRRNGGGASAALARPKR</sequence>
<proteinExistence type="predicted"/>
<keyword evidence="7" id="KW-1185">Reference proteome</keyword>
<dbReference type="GO" id="GO:0032922">
    <property type="term" value="P:circadian regulation of gene expression"/>
    <property type="evidence" value="ECO:0007669"/>
    <property type="project" value="TreeGrafter"/>
</dbReference>
<dbReference type="eggNOG" id="COG0415">
    <property type="taxonomic scope" value="Bacteria"/>
</dbReference>
<feature type="binding site" evidence="3">
    <location>
        <begin position="206"/>
        <end position="208"/>
    </location>
    <ligand>
        <name>FAD</name>
        <dbReference type="ChEBI" id="CHEBI:57692"/>
    </ligand>
</feature>
<dbReference type="GO" id="GO:0071949">
    <property type="term" value="F:FAD binding"/>
    <property type="evidence" value="ECO:0007669"/>
    <property type="project" value="TreeGrafter"/>
</dbReference>
<dbReference type="InterPro" id="IPR005101">
    <property type="entry name" value="Cryptochr/Photolyase_FAD-bd"/>
</dbReference>
<gene>
    <name evidence="6" type="ordered locus">SYNW0224</name>
</gene>
<dbReference type="InterPro" id="IPR002081">
    <property type="entry name" value="Cryptochrome/DNA_photolyase_1"/>
</dbReference>
<dbReference type="EMBL" id="BX569689">
    <property type="protein sequence ID" value="CAE06739.1"/>
    <property type="molecule type" value="Genomic_DNA"/>
</dbReference>
<dbReference type="SUPFAM" id="SSF48173">
    <property type="entry name" value="Cryptochrome/photolyase FAD-binding domain"/>
    <property type="match status" value="1"/>
</dbReference>
<dbReference type="InterPro" id="IPR036134">
    <property type="entry name" value="Crypto/Photolyase_FAD-like_sf"/>
</dbReference>
<dbReference type="HOGENOM" id="CLU_070335_0_0_3"/>
<evidence type="ECO:0000256" key="2">
    <source>
        <dbReference type="ARBA" id="ARBA00022827"/>
    </source>
</evidence>
<dbReference type="GO" id="GO:0005737">
    <property type="term" value="C:cytoplasm"/>
    <property type="evidence" value="ECO:0007669"/>
    <property type="project" value="TreeGrafter"/>
</dbReference>
<name>Q7U9N0_PARMW</name>
<dbReference type="Proteomes" id="UP000001422">
    <property type="component" value="Chromosome"/>
</dbReference>
<dbReference type="GO" id="GO:0003677">
    <property type="term" value="F:DNA binding"/>
    <property type="evidence" value="ECO:0007669"/>
    <property type="project" value="TreeGrafter"/>
</dbReference>
<dbReference type="AlphaFoldDB" id="Q7U9N0"/>
<reference evidence="6 7" key="1">
    <citation type="journal article" date="2003" name="Nature">
        <title>The genome of a motile marine Synechococcus.</title>
        <authorList>
            <person name="Palenik B."/>
            <person name="Brahamsha B."/>
            <person name="Larimer F."/>
            <person name="Land M."/>
            <person name="Hauser L."/>
            <person name="Chain P."/>
            <person name="Lamerdin J."/>
            <person name="Regala W."/>
            <person name="Allen E.A."/>
            <person name="McCarren J."/>
            <person name="Paulsen I."/>
            <person name="Dufresne A."/>
            <person name="Partensky F."/>
            <person name="Webb E."/>
            <person name="Waterbury J."/>
        </authorList>
    </citation>
    <scope>NUCLEOTIDE SEQUENCE [LARGE SCALE GENOMIC DNA]</scope>
    <source>
        <strain evidence="6 7">WH8102</strain>
    </source>
</reference>
<protein>
    <submittedName>
        <fullName evidence="6">Probable deoxyribodipyrimidine photolyase</fullName>
        <ecNumber evidence="6">4.1.99.3</ecNumber>
    </submittedName>
</protein>
<feature type="region of interest" description="Disordered" evidence="4">
    <location>
        <begin position="272"/>
        <end position="299"/>
    </location>
</feature>
<evidence type="ECO:0000313" key="7">
    <source>
        <dbReference type="Proteomes" id="UP000001422"/>
    </source>
</evidence>
<comment type="cofactor">
    <cofactor evidence="3">
        <name>FAD</name>
        <dbReference type="ChEBI" id="CHEBI:57692"/>
    </cofactor>
    <text evidence="3">Binds 1 FAD per subunit.</text>
</comment>
<dbReference type="EC" id="4.1.99.3" evidence="6"/>
<evidence type="ECO:0000256" key="3">
    <source>
        <dbReference type="PIRSR" id="PIRSR602081-1"/>
    </source>
</evidence>